<name>A0ACC0D6S6_9PEZI</name>
<accession>A0ACC0D6S6</accession>
<dbReference type="EMBL" id="MU394302">
    <property type="protein sequence ID" value="KAI6088368.1"/>
    <property type="molecule type" value="Genomic_DNA"/>
</dbReference>
<protein>
    <submittedName>
        <fullName evidence="1">Uncharacterized protein</fullName>
    </submittedName>
</protein>
<comment type="caution">
    <text evidence="1">The sequence shown here is derived from an EMBL/GenBank/DDBJ whole genome shotgun (WGS) entry which is preliminary data.</text>
</comment>
<dbReference type="Proteomes" id="UP001497680">
    <property type="component" value="Unassembled WGS sequence"/>
</dbReference>
<organism evidence="1 2">
    <name type="scientific">Hypoxylon rubiginosum</name>
    <dbReference type="NCBI Taxonomy" id="110542"/>
    <lineage>
        <taxon>Eukaryota</taxon>
        <taxon>Fungi</taxon>
        <taxon>Dikarya</taxon>
        <taxon>Ascomycota</taxon>
        <taxon>Pezizomycotina</taxon>
        <taxon>Sordariomycetes</taxon>
        <taxon>Xylariomycetidae</taxon>
        <taxon>Xylariales</taxon>
        <taxon>Hypoxylaceae</taxon>
        <taxon>Hypoxylon</taxon>
    </lineage>
</organism>
<sequence>MFDLGTWLLASFMMVMLASNLVVVYLSVDMMKEFENLHLQSLDKWKATLYVDDGICSNPDTITTNYFTYEGDSTSKDYCMNVGKPPIKEAKCSSWGNGGHTGPSECASGYAVEARSIKAEDSICQLYSEPECKGSLNGRIGARVGPSCLDSVSIKSFACKPAATSDEEIRAKHEEAPAPEWEL</sequence>
<evidence type="ECO:0000313" key="1">
    <source>
        <dbReference type="EMBL" id="KAI6088368.1"/>
    </source>
</evidence>
<evidence type="ECO:0000313" key="2">
    <source>
        <dbReference type="Proteomes" id="UP001497680"/>
    </source>
</evidence>
<proteinExistence type="predicted"/>
<gene>
    <name evidence="1" type="ORF">F4821DRAFT_258200</name>
</gene>
<reference evidence="1 2" key="1">
    <citation type="journal article" date="2022" name="New Phytol.">
        <title>Ecological generalism drives hyperdiversity of secondary metabolite gene clusters in xylarialean endophytes.</title>
        <authorList>
            <person name="Franco M.E.E."/>
            <person name="Wisecaver J.H."/>
            <person name="Arnold A.E."/>
            <person name="Ju Y.M."/>
            <person name="Slot J.C."/>
            <person name="Ahrendt S."/>
            <person name="Moore L.P."/>
            <person name="Eastman K.E."/>
            <person name="Scott K."/>
            <person name="Konkel Z."/>
            <person name="Mondo S.J."/>
            <person name="Kuo A."/>
            <person name="Hayes R.D."/>
            <person name="Haridas S."/>
            <person name="Andreopoulos B."/>
            <person name="Riley R."/>
            <person name="LaButti K."/>
            <person name="Pangilinan J."/>
            <person name="Lipzen A."/>
            <person name="Amirebrahimi M."/>
            <person name="Yan J."/>
            <person name="Adam C."/>
            <person name="Keymanesh K."/>
            <person name="Ng V."/>
            <person name="Louie K."/>
            <person name="Northen T."/>
            <person name="Drula E."/>
            <person name="Henrissat B."/>
            <person name="Hsieh H.M."/>
            <person name="Youens-Clark K."/>
            <person name="Lutzoni F."/>
            <person name="Miadlikowska J."/>
            <person name="Eastwood D.C."/>
            <person name="Hamelin R.C."/>
            <person name="Grigoriev I.V."/>
            <person name="U'Ren J.M."/>
        </authorList>
    </citation>
    <scope>NUCLEOTIDE SEQUENCE [LARGE SCALE GENOMIC DNA]</scope>
    <source>
        <strain evidence="1 2">ER1909</strain>
    </source>
</reference>
<keyword evidence="2" id="KW-1185">Reference proteome</keyword>